<evidence type="ECO:0000313" key="2">
    <source>
        <dbReference type="Proteomes" id="UP000467840"/>
    </source>
</evidence>
<protein>
    <recommendedName>
        <fullName evidence="3">Reverse transcriptase Ty1/copia-type domain-containing protein</fullName>
    </recommendedName>
</protein>
<dbReference type="CDD" id="cd09272">
    <property type="entry name" value="RNase_HI_RT_Ty1"/>
    <property type="match status" value="1"/>
</dbReference>
<accession>A0A6A6L476</accession>
<reference evidence="1 2" key="1">
    <citation type="journal article" date="2020" name="Mol. Plant">
        <title>The Chromosome-Based Rubber Tree Genome Provides New Insights into Spurge Genome Evolution and Rubber Biosynthesis.</title>
        <authorList>
            <person name="Liu J."/>
            <person name="Shi C."/>
            <person name="Shi C.C."/>
            <person name="Li W."/>
            <person name="Zhang Q.J."/>
            <person name="Zhang Y."/>
            <person name="Li K."/>
            <person name="Lu H.F."/>
            <person name="Shi C."/>
            <person name="Zhu S.T."/>
            <person name="Xiao Z.Y."/>
            <person name="Nan H."/>
            <person name="Yue Y."/>
            <person name="Zhu X.G."/>
            <person name="Wu Y."/>
            <person name="Hong X.N."/>
            <person name="Fan G.Y."/>
            <person name="Tong Y."/>
            <person name="Zhang D."/>
            <person name="Mao C.L."/>
            <person name="Liu Y.L."/>
            <person name="Hao S.J."/>
            <person name="Liu W.Q."/>
            <person name="Lv M.Q."/>
            <person name="Zhang H.B."/>
            <person name="Liu Y."/>
            <person name="Hu-Tang G.R."/>
            <person name="Wang J.P."/>
            <person name="Wang J.H."/>
            <person name="Sun Y.H."/>
            <person name="Ni S.B."/>
            <person name="Chen W.B."/>
            <person name="Zhang X.C."/>
            <person name="Jiao Y.N."/>
            <person name="Eichler E.E."/>
            <person name="Li G.H."/>
            <person name="Liu X."/>
            <person name="Gao L.Z."/>
        </authorList>
    </citation>
    <scope>NUCLEOTIDE SEQUENCE [LARGE SCALE GENOMIC DNA]</scope>
    <source>
        <strain evidence="2">cv. GT1</strain>
        <tissue evidence="1">Leaf</tissue>
    </source>
</reference>
<evidence type="ECO:0000313" key="1">
    <source>
        <dbReference type="EMBL" id="KAF2294469.1"/>
    </source>
</evidence>
<dbReference type="PANTHER" id="PTHR11439">
    <property type="entry name" value="GAG-POL-RELATED RETROTRANSPOSON"/>
    <property type="match status" value="1"/>
</dbReference>
<dbReference type="Proteomes" id="UP000467840">
    <property type="component" value="Chromosome 7"/>
</dbReference>
<comment type="caution">
    <text evidence="1">The sequence shown here is derived from an EMBL/GenBank/DDBJ whole genome shotgun (WGS) entry which is preliminary data.</text>
</comment>
<organism evidence="1 2">
    <name type="scientific">Hevea brasiliensis</name>
    <name type="common">Para rubber tree</name>
    <name type="synonym">Siphonia brasiliensis</name>
    <dbReference type="NCBI Taxonomy" id="3981"/>
    <lineage>
        <taxon>Eukaryota</taxon>
        <taxon>Viridiplantae</taxon>
        <taxon>Streptophyta</taxon>
        <taxon>Embryophyta</taxon>
        <taxon>Tracheophyta</taxon>
        <taxon>Spermatophyta</taxon>
        <taxon>Magnoliopsida</taxon>
        <taxon>eudicotyledons</taxon>
        <taxon>Gunneridae</taxon>
        <taxon>Pentapetalae</taxon>
        <taxon>rosids</taxon>
        <taxon>fabids</taxon>
        <taxon>Malpighiales</taxon>
        <taxon>Euphorbiaceae</taxon>
        <taxon>Crotonoideae</taxon>
        <taxon>Micrandreae</taxon>
        <taxon>Hevea</taxon>
    </lineage>
</organism>
<proteinExistence type="predicted"/>
<dbReference type="PANTHER" id="PTHR11439:SF450">
    <property type="entry name" value="REVERSE TRANSCRIPTASE TY1_COPIA-TYPE DOMAIN-CONTAINING PROTEIN"/>
    <property type="match status" value="1"/>
</dbReference>
<sequence>MKRLSKSFVHVLHYGLPMKRSSKSFVHAYSEADCIGDKDDRTSTSAFIVYFGNTAISWSSRKQQSVARSFIEAEYRAVASTTSKLAYIKSLLDELGISLLAPPKIFCDNIGATYVCANPMFHSKMKHIAIDYHFVHDQVSKELLYVPHVSTQDQLADALTKPLSKSQFVHLLGKIGILYGLPILQEHIGNIHPPPIRDYTKSAFTAQCSPKTKAIIGLMARDINLSKRRGGPGKRMKGSFLLNDNQSATNATPAYLFKYRYVTAMELEENEYYHQVWKCICGEDIFSP</sequence>
<keyword evidence="2" id="KW-1185">Reference proteome</keyword>
<gene>
    <name evidence="1" type="ORF">GH714_011680</name>
</gene>
<dbReference type="EMBL" id="JAAGAX010000013">
    <property type="protein sequence ID" value="KAF2294469.1"/>
    <property type="molecule type" value="Genomic_DNA"/>
</dbReference>
<name>A0A6A6L476_HEVBR</name>
<evidence type="ECO:0008006" key="3">
    <source>
        <dbReference type="Google" id="ProtNLM"/>
    </source>
</evidence>
<dbReference type="AlphaFoldDB" id="A0A6A6L476"/>